<gene>
    <name evidence="1" type="ORF">SVIM_LOCUS177674</name>
</gene>
<accession>A0A6N2L5M5</accession>
<name>A0A6N2L5M5_SALVM</name>
<organism evidence="1">
    <name type="scientific">Salix viminalis</name>
    <name type="common">Common osier</name>
    <name type="synonym">Basket willow</name>
    <dbReference type="NCBI Taxonomy" id="40686"/>
    <lineage>
        <taxon>Eukaryota</taxon>
        <taxon>Viridiplantae</taxon>
        <taxon>Streptophyta</taxon>
        <taxon>Embryophyta</taxon>
        <taxon>Tracheophyta</taxon>
        <taxon>Spermatophyta</taxon>
        <taxon>Magnoliopsida</taxon>
        <taxon>eudicotyledons</taxon>
        <taxon>Gunneridae</taxon>
        <taxon>Pentapetalae</taxon>
        <taxon>rosids</taxon>
        <taxon>fabids</taxon>
        <taxon>Malpighiales</taxon>
        <taxon>Salicaceae</taxon>
        <taxon>Saliceae</taxon>
        <taxon>Salix</taxon>
    </lineage>
</organism>
<dbReference type="EMBL" id="CAADRP010001112">
    <property type="protein sequence ID" value="VFU35671.1"/>
    <property type="molecule type" value="Genomic_DNA"/>
</dbReference>
<proteinExistence type="predicted"/>
<dbReference type="AlphaFoldDB" id="A0A6N2L5M5"/>
<protein>
    <submittedName>
        <fullName evidence="1">Uncharacterized protein</fullName>
    </submittedName>
</protein>
<evidence type="ECO:0000313" key="1">
    <source>
        <dbReference type="EMBL" id="VFU35671.1"/>
    </source>
</evidence>
<reference evidence="1" key="1">
    <citation type="submission" date="2019-03" db="EMBL/GenBank/DDBJ databases">
        <authorList>
            <person name="Mank J."/>
            <person name="Almeida P."/>
        </authorList>
    </citation>
    <scope>NUCLEOTIDE SEQUENCE</scope>
    <source>
        <strain evidence="1">78183</strain>
    </source>
</reference>
<sequence length="72" mass="8186">MVKGLEDRNHKRKAAMLTHLNDHAGKKFCQGESWRDSSISGKEFPTGAKFMLPSHVSGGFWLVDSHFRIDEK</sequence>